<dbReference type="PATRIC" id="fig|1303692.3.peg.4770"/>
<dbReference type="KEGG" id="sfi:SFUL_4753"/>
<organism evidence="1 2">
    <name type="scientific">Streptomyces microflavus DSM 40593</name>
    <dbReference type="NCBI Taxonomy" id="1303692"/>
    <lineage>
        <taxon>Bacteria</taxon>
        <taxon>Bacillati</taxon>
        <taxon>Actinomycetota</taxon>
        <taxon>Actinomycetes</taxon>
        <taxon>Kitasatosporales</taxon>
        <taxon>Streptomycetaceae</taxon>
        <taxon>Streptomyces</taxon>
    </lineage>
</organism>
<evidence type="ECO:0000313" key="2">
    <source>
        <dbReference type="Proteomes" id="UP000013304"/>
    </source>
</evidence>
<dbReference type="InterPro" id="IPR009409">
    <property type="entry name" value="DUF1059"/>
</dbReference>
<dbReference type="Pfam" id="PF06348">
    <property type="entry name" value="DUF1059"/>
    <property type="match status" value="1"/>
</dbReference>
<name>N0CXG1_STRMI</name>
<dbReference type="eggNOG" id="ENOG5032YPX">
    <property type="taxonomic scope" value="Bacteria"/>
</dbReference>
<proteinExistence type="predicted"/>
<reference evidence="1 2" key="1">
    <citation type="submission" date="2013-04" db="EMBL/GenBank/DDBJ databases">
        <title>Complete genome sequence of Streptomyces fulvissimus.</title>
        <authorList>
            <person name="Myronovskyi M."/>
            <person name="Tokovenko B."/>
            <person name="Manderscheid N."/>
            <person name="Petzke L."/>
            <person name="Luzhetskyy A."/>
        </authorList>
    </citation>
    <scope>NUCLEOTIDE SEQUENCE [LARGE SCALE GENOMIC DNA]</scope>
    <source>
        <strain evidence="1 2">DSM 40593</strain>
    </source>
</reference>
<evidence type="ECO:0000313" key="1">
    <source>
        <dbReference type="EMBL" id="AGK79649.1"/>
    </source>
</evidence>
<accession>N0CXG1</accession>
<dbReference type="Proteomes" id="UP000013304">
    <property type="component" value="Chromosome"/>
</dbReference>
<dbReference type="EMBL" id="CP005080">
    <property type="protein sequence ID" value="AGK79649.1"/>
    <property type="molecule type" value="Genomic_DNA"/>
</dbReference>
<gene>
    <name evidence="1" type="ORF">SFUL_4753</name>
</gene>
<dbReference type="AlphaFoldDB" id="N0CXG1"/>
<dbReference type="HOGENOM" id="CLU_188872_0_0_11"/>
<evidence type="ECO:0008006" key="3">
    <source>
        <dbReference type="Google" id="ProtNLM"/>
    </source>
</evidence>
<protein>
    <recommendedName>
        <fullName evidence="3">DUF1059 domain-containing protein</fullName>
    </recommendedName>
</protein>
<sequence>MERRRNRPTLEEPVTVRAEEAVMTRKIADCRKYPSETNCSLAISGEEDEVVRAASEHAVSVHGHEDSPELRSRIRTMLEDERVSV</sequence>